<dbReference type="SUPFAM" id="SSF82185">
    <property type="entry name" value="Histone H3 K4-specific methyltransferase SET7/9 N-terminal domain"/>
    <property type="match status" value="1"/>
</dbReference>
<dbReference type="Proteomes" id="UP001501410">
    <property type="component" value="Unassembled WGS sequence"/>
</dbReference>
<proteinExistence type="predicted"/>
<comment type="caution">
    <text evidence="1">The sequence shown here is derived from an EMBL/GenBank/DDBJ whole genome shotgun (WGS) entry which is preliminary data.</text>
</comment>
<dbReference type="InterPro" id="IPR011652">
    <property type="entry name" value="MORN_2"/>
</dbReference>
<dbReference type="Pfam" id="PF07661">
    <property type="entry name" value="MORN_2"/>
    <property type="match status" value="2"/>
</dbReference>
<accession>A0ABP8MGU3</accession>
<reference evidence="2" key="1">
    <citation type="journal article" date="2019" name="Int. J. Syst. Evol. Microbiol.">
        <title>The Global Catalogue of Microorganisms (GCM) 10K type strain sequencing project: providing services to taxonomists for standard genome sequencing and annotation.</title>
        <authorList>
            <consortium name="The Broad Institute Genomics Platform"/>
            <consortium name="The Broad Institute Genome Sequencing Center for Infectious Disease"/>
            <person name="Wu L."/>
            <person name="Ma J."/>
        </authorList>
    </citation>
    <scope>NUCLEOTIDE SEQUENCE [LARGE SCALE GENOMIC DNA]</scope>
    <source>
        <strain evidence="2">JCM 31921</strain>
    </source>
</reference>
<evidence type="ECO:0008006" key="3">
    <source>
        <dbReference type="Google" id="ProtNLM"/>
    </source>
</evidence>
<dbReference type="EMBL" id="BAABEZ010000002">
    <property type="protein sequence ID" value="GAA4450094.1"/>
    <property type="molecule type" value="Genomic_DNA"/>
</dbReference>
<dbReference type="PROSITE" id="PS51257">
    <property type="entry name" value="PROKAR_LIPOPROTEIN"/>
    <property type="match status" value="1"/>
</dbReference>
<protein>
    <recommendedName>
        <fullName evidence="3">Toxin-antitoxin system YwqK family antitoxin</fullName>
    </recommendedName>
</protein>
<evidence type="ECO:0000313" key="2">
    <source>
        <dbReference type="Proteomes" id="UP001501410"/>
    </source>
</evidence>
<sequence length="195" mass="22385">MAHRERSASKILLAFSLSIAACSVKTGQADLPWINASAINVQWENGKACYNHRPINGILYTLNRNNRDTLMISSYRSGLEDGLWKLFYPDGHIAEVRSFSMGRKTGLYTAWWPNGQLKLEYHFENGEYEGCCREWGPEGRLAREMHYHLGYEDGSQKLFYEDGRIKSNYVMIRGRRYGLLGTKNCVNVGDSIFKK</sequence>
<evidence type="ECO:0000313" key="1">
    <source>
        <dbReference type="EMBL" id="GAA4450094.1"/>
    </source>
</evidence>
<gene>
    <name evidence="1" type="ORF">GCM10023092_05440</name>
</gene>
<keyword evidence="2" id="KW-1185">Reference proteome</keyword>
<name>A0ABP8MGU3_9BACT</name>
<organism evidence="1 2">
    <name type="scientific">Rurimicrobium arvi</name>
    <dbReference type="NCBI Taxonomy" id="2049916"/>
    <lineage>
        <taxon>Bacteria</taxon>
        <taxon>Pseudomonadati</taxon>
        <taxon>Bacteroidota</taxon>
        <taxon>Chitinophagia</taxon>
        <taxon>Chitinophagales</taxon>
        <taxon>Chitinophagaceae</taxon>
        <taxon>Rurimicrobium</taxon>
    </lineage>
</organism>
<dbReference type="Gene3D" id="3.90.930.1">
    <property type="match status" value="1"/>
</dbReference>
<dbReference type="RefSeq" id="WP_344822433.1">
    <property type="nucleotide sequence ID" value="NZ_BAABEZ010000002.1"/>
</dbReference>